<dbReference type="AlphaFoldDB" id="A0A813XUW3"/>
<name>A0A813XUW3_9BILA</name>
<evidence type="ECO:0000313" key="2">
    <source>
        <dbReference type="EMBL" id="CAF3960637.1"/>
    </source>
</evidence>
<dbReference type="Proteomes" id="UP000663864">
    <property type="component" value="Unassembled WGS sequence"/>
</dbReference>
<organism evidence="1 3">
    <name type="scientific">Rotaria sordida</name>
    <dbReference type="NCBI Taxonomy" id="392033"/>
    <lineage>
        <taxon>Eukaryota</taxon>
        <taxon>Metazoa</taxon>
        <taxon>Spiralia</taxon>
        <taxon>Gnathifera</taxon>
        <taxon>Rotifera</taxon>
        <taxon>Eurotatoria</taxon>
        <taxon>Bdelloidea</taxon>
        <taxon>Philodinida</taxon>
        <taxon>Philodinidae</taxon>
        <taxon>Rotaria</taxon>
    </lineage>
</organism>
<protein>
    <submittedName>
        <fullName evidence="1">Uncharacterized protein</fullName>
    </submittedName>
</protein>
<dbReference type="Proteomes" id="UP000663836">
    <property type="component" value="Unassembled WGS sequence"/>
</dbReference>
<comment type="caution">
    <text evidence="1">The sequence shown here is derived from an EMBL/GenBank/DDBJ whole genome shotgun (WGS) entry which is preliminary data.</text>
</comment>
<proteinExistence type="predicted"/>
<evidence type="ECO:0000313" key="1">
    <source>
        <dbReference type="EMBL" id="CAF0870271.1"/>
    </source>
</evidence>
<gene>
    <name evidence="2" type="ORF">JBS370_LOCUS24070</name>
    <name evidence="1" type="ORF">ZHD862_LOCUS5845</name>
</gene>
<accession>A0A813XUW3</accession>
<sequence length="655" mass="76187">MYKKQFYSRRVVNRRQRRLNKLEKQENYLNSSSESDNEDYNVNQHVYNINSITSNDLLALDDDLNTHENYHDDEHDNTNKLNDFQDTIFDHSPPLYNGCRFSTIKSVKMLINFFSRINLDKTNTINLMKLIKLILPIKNALPTSWKCIMKLFGKTNFSSTTFFCSKCFNECEKTRFNTKTCMNDNCCLSKRTLKTNEIVEVVNLDIRSQMKSIITRNINLLTQSYDLFPPSDVTSASLYRTTISNTKCNTITIIIHTDGAPLVRSSKQSIWPCFASIVELPPPIREHQTNIMLLALWLAKVKPNVNVFLERTISDIAQLMTHGFWSGSSVLYPYDKNNLELRTHSGFIAAAKSAEKQSTEKRVANVEGIACLPTLHASHWTIYCLLVKLLHAPQSSEEIDFAEKLINYYCRTIVDVYDKSLELFSLHAHLHLPGQVRLHGGLSTSSAFTFESCIRYLKSKVHGTKYLATQIAYWYDIETIVKTTTFEVTAPCGVNAINIFNEKMNHYRKIIVTLLRTHQQDLNQIIFYTRYKKRFLTFHTVLYDKPYKCRSYIVSYINNSSDYDALNYANIIVFYKYHNDYFALIQKYHFSRKKLSHYVELPVEICQQVDKLFPLLELSDDYNIIPVAMVHHQCIMVEFEDVCCLSELRIDSEHD</sequence>
<dbReference type="EMBL" id="CAJNOT010000158">
    <property type="protein sequence ID" value="CAF0870271.1"/>
    <property type="molecule type" value="Genomic_DNA"/>
</dbReference>
<dbReference type="EMBL" id="CAJOBD010003667">
    <property type="protein sequence ID" value="CAF3960637.1"/>
    <property type="molecule type" value="Genomic_DNA"/>
</dbReference>
<evidence type="ECO:0000313" key="3">
    <source>
        <dbReference type="Proteomes" id="UP000663864"/>
    </source>
</evidence>
<reference evidence="1" key="1">
    <citation type="submission" date="2021-02" db="EMBL/GenBank/DDBJ databases">
        <authorList>
            <person name="Nowell W R."/>
        </authorList>
    </citation>
    <scope>NUCLEOTIDE SEQUENCE</scope>
</reference>